<dbReference type="SUPFAM" id="SSF81321">
    <property type="entry name" value="Family A G protein-coupled receptor-like"/>
    <property type="match status" value="1"/>
</dbReference>
<dbReference type="Gene3D" id="1.20.1070.10">
    <property type="entry name" value="Rhodopsin 7-helix transmembrane proteins"/>
    <property type="match status" value="1"/>
</dbReference>
<keyword evidence="4" id="KW-0297">G-protein coupled receptor</keyword>
<reference evidence="11" key="1">
    <citation type="submission" date="2021-02" db="EMBL/GenBank/DDBJ databases">
        <authorList>
            <person name="Nowell W R."/>
        </authorList>
    </citation>
    <scope>NUCLEOTIDE SEQUENCE</scope>
</reference>
<dbReference type="InterPro" id="IPR017452">
    <property type="entry name" value="GPCR_Rhodpsn_7TM"/>
</dbReference>
<sequence>MSTSLSLIGKQIIIYGGLPVFIAGTVGGLLNTLVFLSLRTFRQSSCAFYLTIMSILSIIQLCLALLARVITAISSVDATETSLFYCKSRLYLINTCNVISMTCFCLATIDQYCATCSNLHWQQFCNIKLARRIIIIFIIIWILHGIPYLVFYDHVSLPNTNKFICIVTNQIFDQYRGFFMVLGLIGFLPITIAALFGSMAFRNIKEMPYRTVPLVRRELDKQLTVMVLVQVVVGIFGLLPYTTVFAVATNKNLTSDPVIQAKLQFVTTVTVIIYYTYFASPFYVYICVSERFRKQLFYVLFNIHLNRWRRRRIIINHVAPET</sequence>
<comment type="subcellular location">
    <subcellularLocation>
        <location evidence="1">Membrane</location>
        <topology evidence="1">Multi-pass membrane protein</topology>
    </subcellularLocation>
</comment>
<evidence type="ECO:0000256" key="4">
    <source>
        <dbReference type="ARBA" id="ARBA00023040"/>
    </source>
</evidence>
<feature type="domain" description="G-protein coupled receptors family 1 profile" evidence="9">
    <location>
        <begin position="27"/>
        <end position="285"/>
    </location>
</feature>
<evidence type="ECO:0000313" key="11">
    <source>
        <dbReference type="EMBL" id="CAF4081941.1"/>
    </source>
</evidence>
<keyword evidence="6" id="KW-0675">Receptor</keyword>
<evidence type="ECO:0000256" key="7">
    <source>
        <dbReference type="ARBA" id="ARBA00023224"/>
    </source>
</evidence>
<evidence type="ECO:0000256" key="8">
    <source>
        <dbReference type="SAM" id="Phobius"/>
    </source>
</evidence>
<comment type="caution">
    <text evidence="11">The sequence shown here is derived from an EMBL/GenBank/DDBJ whole genome shotgun (WGS) entry which is preliminary data.</text>
</comment>
<dbReference type="Proteomes" id="UP000663864">
    <property type="component" value="Unassembled WGS sequence"/>
</dbReference>
<evidence type="ECO:0000313" key="12">
    <source>
        <dbReference type="Proteomes" id="UP000663836"/>
    </source>
</evidence>
<feature type="transmembrane region" description="Helical" evidence="8">
    <location>
        <begin position="178"/>
        <end position="201"/>
    </location>
</feature>
<dbReference type="GO" id="GO:0005886">
    <property type="term" value="C:plasma membrane"/>
    <property type="evidence" value="ECO:0007669"/>
    <property type="project" value="TreeGrafter"/>
</dbReference>
<proteinExistence type="predicted"/>
<dbReference type="AlphaFoldDB" id="A0A819TWN3"/>
<protein>
    <recommendedName>
        <fullName evidence="9">G-protein coupled receptors family 1 profile domain-containing protein</fullName>
    </recommendedName>
</protein>
<dbReference type="Proteomes" id="UP000663836">
    <property type="component" value="Unassembled WGS sequence"/>
</dbReference>
<evidence type="ECO:0000256" key="1">
    <source>
        <dbReference type="ARBA" id="ARBA00004141"/>
    </source>
</evidence>
<evidence type="ECO:0000256" key="5">
    <source>
        <dbReference type="ARBA" id="ARBA00023136"/>
    </source>
</evidence>
<organism evidence="11 12">
    <name type="scientific">Rotaria sordida</name>
    <dbReference type="NCBI Taxonomy" id="392033"/>
    <lineage>
        <taxon>Eukaryota</taxon>
        <taxon>Metazoa</taxon>
        <taxon>Spiralia</taxon>
        <taxon>Gnathifera</taxon>
        <taxon>Rotifera</taxon>
        <taxon>Eurotatoria</taxon>
        <taxon>Bdelloidea</taxon>
        <taxon>Philodinida</taxon>
        <taxon>Philodinidae</taxon>
        <taxon>Rotaria</taxon>
    </lineage>
</organism>
<evidence type="ECO:0000256" key="6">
    <source>
        <dbReference type="ARBA" id="ARBA00023170"/>
    </source>
</evidence>
<feature type="transmembrane region" description="Helical" evidence="8">
    <location>
        <begin position="48"/>
        <end position="70"/>
    </location>
</feature>
<keyword evidence="7" id="KW-0807">Transducer</keyword>
<feature type="transmembrane region" description="Helical" evidence="8">
    <location>
        <begin position="222"/>
        <end position="243"/>
    </location>
</feature>
<feature type="transmembrane region" description="Helical" evidence="8">
    <location>
        <begin position="90"/>
        <end position="109"/>
    </location>
</feature>
<name>A0A819TWN3_9BILA</name>
<dbReference type="PROSITE" id="PS50262">
    <property type="entry name" value="G_PROTEIN_RECEP_F1_2"/>
    <property type="match status" value="1"/>
</dbReference>
<keyword evidence="2 8" id="KW-0812">Transmembrane</keyword>
<evidence type="ECO:0000256" key="2">
    <source>
        <dbReference type="ARBA" id="ARBA00022692"/>
    </source>
</evidence>
<evidence type="ECO:0000259" key="9">
    <source>
        <dbReference type="PROSITE" id="PS50262"/>
    </source>
</evidence>
<dbReference type="PANTHER" id="PTHR24243:SF233">
    <property type="entry name" value="THYROTROPIN-RELEASING HORMONE RECEPTOR"/>
    <property type="match status" value="1"/>
</dbReference>
<keyword evidence="5 8" id="KW-0472">Membrane</keyword>
<dbReference type="PANTHER" id="PTHR24243">
    <property type="entry name" value="G-PROTEIN COUPLED RECEPTOR"/>
    <property type="match status" value="1"/>
</dbReference>
<accession>A0A819TWN3</accession>
<dbReference type="EMBL" id="CAJOBD010007247">
    <property type="protein sequence ID" value="CAF4081941.1"/>
    <property type="molecule type" value="Genomic_DNA"/>
</dbReference>
<dbReference type="EMBL" id="CAJNOT010001220">
    <property type="protein sequence ID" value="CAF1166451.1"/>
    <property type="molecule type" value="Genomic_DNA"/>
</dbReference>
<feature type="transmembrane region" description="Helical" evidence="8">
    <location>
        <begin position="129"/>
        <end position="151"/>
    </location>
</feature>
<dbReference type="InterPro" id="IPR000276">
    <property type="entry name" value="GPCR_Rhodpsn"/>
</dbReference>
<dbReference type="GO" id="GO:0004930">
    <property type="term" value="F:G protein-coupled receptor activity"/>
    <property type="evidence" value="ECO:0007669"/>
    <property type="project" value="UniProtKB-KW"/>
</dbReference>
<keyword evidence="3 8" id="KW-1133">Transmembrane helix</keyword>
<feature type="transmembrane region" description="Helical" evidence="8">
    <location>
        <begin position="12"/>
        <end position="36"/>
    </location>
</feature>
<feature type="transmembrane region" description="Helical" evidence="8">
    <location>
        <begin position="263"/>
        <end position="286"/>
    </location>
</feature>
<evidence type="ECO:0000256" key="3">
    <source>
        <dbReference type="ARBA" id="ARBA00022989"/>
    </source>
</evidence>
<gene>
    <name evidence="11" type="ORF">JBS370_LOCUS30757</name>
    <name evidence="10" type="ORF">ZHD862_LOCUS20974</name>
</gene>
<evidence type="ECO:0000313" key="10">
    <source>
        <dbReference type="EMBL" id="CAF1166451.1"/>
    </source>
</evidence>
<dbReference type="Pfam" id="PF00001">
    <property type="entry name" value="7tm_1"/>
    <property type="match status" value="1"/>
</dbReference>